<name>A0ABY5U5G1_LACSH</name>
<dbReference type="Proteomes" id="UP001058650">
    <property type="component" value="Chromosome"/>
</dbReference>
<dbReference type="RefSeq" id="WP_259436581.1">
    <property type="nucleotide sequence ID" value="NZ_CP103866.1"/>
</dbReference>
<proteinExistence type="predicted"/>
<accession>A0ABY5U5G1</accession>
<evidence type="ECO:0000313" key="1">
    <source>
        <dbReference type="EMBL" id="UWE04882.1"/>
    </source>
</evidence>
<dbReference type="EMBL" id="CP103866">
    <property type="protein sequence ID" value="UWE04882.1"/>
    <property type="molecule type" value="Genomic_DNA"/>
</dbReference>
<sequence>MFDKKVADISQHQAIKALLEMQNGSMSREEFEEKHSVYIGEVPECDENRSGC</sequence>
<organism evidence="1 2">
    <name type="scientific">Laceyella sacchari</name>
    <name type="common">Thermoactinomyces thalpophilus</name>
    <dbReference type="NCBI Taxonomy" id="37482"/>
    <lineage>
        <taxon>Bacteria</taxon>
        <taxon>Bacillati</taxon>
        <taxon>Bacillota</taxon>
        <taxon>Bacilli</taxon>
        <taxon>Bacillales</taxon>
        <taxon>Thermoactinomycetaceae</taxon>
        <taxon>Laceyella</taxon>
    </lineage>
</organism>
<reference evidence="1" key="1">
    <citation type="submission" date="2022-08" db="EMBL/GenBank/DDBJ databases">
        <title>The complete genome sequence of the thermophilic bacterium Laceyella sacchari FBKL4.010 reveals the basis for tetramethylpyrazine biosynthesis in Moutai-flavor Daqu.</title>
        <authorList>
            <person name="Li D."/>
            <person name="Huang W."/>
            <person name="Wang C."/>
            <person name="Qiu S."/>
        </authorList>
    </citation>
    <scope>NUCLEOTIDE SEQUENCE</scope>
    <source>
        <strain evidence="1">FBKL4.014</strain>
    </source>
</reference>
<protein>
    <recommendedName>
        <fullName evidence="3">Antitoxin VbhA domain-containing protein</fullName>
    </recommendedName>
</protein>
<gene>
    <name evidence="1" type="ORF">NYR52_07115</name>
</gene>
<evidence type="ECO:0000313" key="2">
    <source>
        <dbReference type="Proteomes" id="UP001058650"/>
    </source>
</evidence>
<keyword evidence="2" id="KW-1185">Reference proteome</keyword>
<evidence type="ECO:0008006" key="3">
    <source>
        <dbReference type="Google" id="ProtNLM"/>
    </source>
</evidence>